<evidence type="ECO:0000313" key="1">
    <source>
        <dbReference type="EMBL" id="KZT37883.1"/>
    </source>
</evidence>
<proteinExistence type="predicted"/>
<dbReference type="AlphaFoldDB" id="A0A166CW61"/>
<dbReference type="OrthoDB" id="3342934at2759"/>
<gene>
    <name evidence="1" type="ORF">SISSUDRAFT_813015</name>
</gene>
<dbReference type="EMBL" id="KV428074">
    <property type="protein sequence ID" value="KZT37883.1"/>
    <property type="molecule type" value="Genomic_DNA"/>
</dbReference>
<sequence>MILHFSIACYRNRPVYERYRDRSVSAEAVASFSTVKFAMHFALASVLFAAANAESHTVHFTNLCPQGGTPTLVQAGNILSTGEDFTSNGPLTSFIAYLQLGGCGLNGEGCTLVEGDLTNEGNSAADISLVPPHVFSVTSGFGYFNGCDGTGEDCTSADCPGAFTDATNGAIVSCTAPNVDLAITFCD</sequence>
<evidence type="ECO:0000313" key="2">
    <source>
        <dbReference type="Proteomes" id="UP000076798"/>
    </source>
</evidence>
<dbReference type="Proteomes" id="UP000076798">
    <property type="component" value="Unassembled WGS sequence"/>
</dbReference>
<organism evidence="1 2">
    <name type="scientific">Sistotremastrum suecicum HHB10207 ss-3</name>
    <dbReference type="NCBI Taxonomy" id="1314776"/>
    <lineage>
        <taxon>Eukaryota</taxon>
        <taxon>Fungi</taxon>
        <taxon>Dikarya</taxon>
        <taxon>Basidiomycota</taxon>
        <taxon>Agaricomycotina</taxon>
        <taxon>Agaricomycetes</taxon>
        <taxon>Sistotremastrales</taxon>
        <taxon>Sistotremastraceae</taxon>
        <taxon>Sistotremastrum</taxon>
    </lineage>
</organism>
<reference evidence="1 2" key="1">
    <citation type="journal article" date="2016" name="Mol. Biol. Evol.">
        <title>Comparative Genomics of Early-Diverging Mushroom-Forming Fungi Provides Insights into the Origins of Lignocellulose Decay Capabilities.</title>
        <authorList>
            <person name="Nagy L.G."/>
            <person name="Riley R."/>
            <person name="Tritt A."/>
            <person name="Adam C."/>
            <person name="Daum C."/>
            <person name="Floudas D."/>
            <person name="Sun H."/>
            <person name="Yadav J.S."/>
            <person name="Pangilinan J."/>
            <person name="Larsson K.H."/>
            <person name="Matsuura K."/>
            <person name="Barry K."/>
            <person name="Labutti K."/>
            <person name="Kuo R."/>
            <person name="Ohm R.A."/>
            <person name="Bhattacharya S.S."/>
            <person name="Shirouzu T."/>
            <person name="Yoshinaga Y."/>
            <person name="Martin F.M."/>
            <person name="Grigoriev I.V."/>
            <person name="Hibbett D.S."/>
        </authorList>
    </citation>
    <scope>NUCLEOTIDE SEQUENCE [LARGE SCALE GENOMIC DNA]</scope>
    <source>
        <strain evidence="1 2">HHB10207 ss-3</strain>
    </source>
</reference>
<keyword evidence="2" id="KW-1185">Reference proteome</keyword>
<dbReference type="STRING" id="1314776.A0A166CW61"/>
<evidence type="ECO:0008006" key="3">
    <source>
        <dbReference type="Google" id="ProtNLM"/>
    </source>
</evidence>
<protein>
    <recommendedName>
        <fullName evidence="3">Glycopeptide</fullName>
    </recommendedName>
</protein>
<accession>A0A166CW61</accession>
<name>A0A166CW61_9AGAM</name>